<sequence length="97" mass="10221">MCGLLKASLINHIDLRKGLIELKKTGRFAAALLMAGVLAIGANPSINTAEAASTSQTIGSTSLGSKWQSGEVGFEAGCALSEWLGWFECHPSQVSWK</sequence>
<protein>
    <submittedName>
        <fullName evidence="1">Uncharacterized protein</fullName>
    </submittedName>
</protein>
<dbReference type="Proteomes" id="UP000190042">
    <property type="component" value="Unassembled WGS sequence"/>
</dbReference>
<evidence type="ECO:0000313" key="2">
    <source>
        <dbReference type="Proteomes" id="UP000190042"/>
    </source>
</evidence>
<reference evidence="2" key="1">
    <citation type="submission" date="2017-02" db="EMBL/GenBank/DDBJ databases">
        <authorList>
            <person name="Varghese N."/>
            <person name="Submissions S."/>
        </authorList>
    </citation>
    <scope>NUCLEOTIDE SEQUENCE [LARGE SCALE GENOMIC DNA]</scope>
    <source>
        <strain evidence="2">DSM 23966</strain>
    </source>
</reference>
<name>A0A1T4YUS1_9BACL</name>
<evidence type="ECO:0000313" key="1">
    <source>
        <dbReference type="EMBL" id="SKB05338.1"/>
    </source>
</evidence>
<keyword evidence="2" id="KW-1185">Reference proteome</keyword>
<proteinExistence type="predicted"/>
<dbReference type="AlphaFoldDB" id="A0A1T4YUS1"/>
<gene>
    <name evidence="1" type="ORF">SAMN04244570_3622</name>
</gene>
<dbReference type="EMBL" id="FUYJ01000009">
    <property type="protein sequence ID" value="SKB05338.1"/>
    <property type="molecule type" value="Genomic_DNA"/>
</dbReference>
<organism evidence="1 2">
    <name type="scientific">Sporosarcina newyorkensis</name>
    <dbReference type="NCBI Taxonomy" id="759851"/>
    <lineage>
        <taxon>Bacteria</taxon>
        <taxon>Bacillati</taxon>
        <taxon>Bacillota</taxon>
        <taxon>Bacilli</taxon>
        <taxon>Bacillales</taxon>
        <taxon>Caryophanaceae</taxon>
        <taxon>Sporosarcina</taxon>
    </lineage>
</organism>
<accession>A0A1T4YUS1</accession>